<accession>A0A2Z7CW95</accession>
<feature type="compositionally biased region" description="Gly residues" evidence="1">
    <location>
        <begin position="172"/>
        <end position="183"/>
    </location>
</feature>
<organism evidence="2 3">
    <name type="scientific">Dorcoceras hygrometricum</name>
    <dbReference type="NCBI Taxonomy" id="472368"/>
    <lineage>
        <taxon>Eukaryota</taxon>
        <taxon>Viridiplantae</taxon>
        <taxon>Streptophyta</taxon>
        <taxon>Embryophyta</taxon>
        <taxon>Tracheophyta</taxon>
        <taxon>Spermatophyta</taxon>
        <taxon>Magnoliopsida</taxon>
        <taxon>eudicotyledons</taxon>
        <taxon>Gunneridae</taxon>
        <taxon>Pentapetalae</taxon>
        <taxon>asterids</taxon>
        <taxon>lamiids</taxon>
        <taxon>Lamiales</taxon>
        <taxon>Gesneriaceae</taxon>
        <taxon>Didymocarpoideae</taxon>
        <taxon>Trichosporeae</taxon>
        <taxon>Loxocarpinae</taxon>
        <taxon>Dorcoceras</taxon>
    </lineage>
</organism>
<gene>
    <name evidence="2" type="ORF">F511_39370</name>
</gene>
<sequence>MLEYSHAYVQSCLNKLNSYFYPATTSIRSHQGMATTACSNLLPYWLMAKLNKSYMESQIQKLKQIGRTIDQKFTNMLDPSTTSCSLNKPIQSSKLIYTAVWSKAGGAEFLSPRPFVWYHFGDLGRLVEWPELEGLTNLARMESPRRGGRNNSNHEDDGTRRRRKGAAADGSCGRGRGGAQDGG</sequence>
<reference evidence="2 3" key="1">
    <citation type="journal article" date="2015" name="Proc. Natl. Acad. Sci. U.S.A.">
        <title>The resurrection genome of Boea hygrometrica: A blueprint for survival of dehydration.</title>
        <authorList>
            <person name="Xiao L."/>
            <person name="Yang G."/>
            <person name="Zhang L."/>
            <person name="Yang X."/>
            <person name="Zhao S."/>
            <person name="Ji Z."/>
            <person name="Zhou Q."/>
            <person name="Hu M."/>
            <person name="Wang Y."/>
            <person name="Chen M."/>
            <person name="Xu Y."/>
            <person name="Jin H."/>
            <person name="Xiao X."/>
            <person name="Hu G."/>
            <person name="Bao F."/>
            <person name="Hu Y."/>
            <person name="Wan P."/>
            <person name="Li L."/>
            <person name="Deng X."/>
            <person name="Kuang T."/>
            <person name="Xiang C."/>
            <person name="Zhu J.K."/>
            <person name="Oliver M.J."/>
            <person name="He Y."/>
        </authorList>
    </citation>
    <scope>NUCLEOTIDE SEQUENCE [LARGE SCALE GENOMIC DNA]</scope>
    <source>
        <strain evidence="3">cv. XS01</strain>
    </source>
</reference>
<proteinExistence type="predicted"/>
<evidence type="ECO:0000313" key="2">
    <source>
        <dbReference type="EMBL" id="KZV50277.1"/>
    </source>
</evidence>
<name>A0A2Z7CW95_9LAMI</name>
<dbReference type="Proteomes" id="UP000250235">
    <property type="component" value="Unassembled WGS sequence"/>
</dbReference>
<dbReference type="EMBL" id="KQ992507">
    <property type="protein sequence ID" value="KZV50277.1"/>
    <property type="molecule type" value="Genomic_DNA"/>
</dbReference>
<keyword evidence="3" id="KW-1185">Reference proteome</keyword>
<evidence type="ECO:0000313" key="3">
    <source>
        <dbReference type="Proteomes" id="UP000250235"/>
    </source>
</evidence>
<evidence type="ECO:0000256" key="1">
    <source>
        <dbReference type="SAM" id="MobiDB-lite"/>
    </source>
</evidence>
<feature type="region of interest" description="Disordered" evidence="1">
    <location>
        <begin position="140"/>
        <end position="183"/>
    </location>
</feature>
<protein>
    <submittedName>
        <fullName evidence="2">Uncharacterized protein</fullName>
    </submittedName>
</protein>
<dbReference type="AlphaFoldDB" id="A0A2Z7CW95"/>